<evidence type="ECO:0000256" key="1">
    <source>
        <dbReference type="SAM" id="MobiDB-lite"/>
    </source>
</evidence>
<evidence type="ECO:0000256" key="2">
    <source>
        <dbReference type="SAM" id="SignalP"/>
    </source>
</evidence>
<protein>
    <recommendedName>
        <fullName evidence="5">DUF3443 domain-containing protein</fullName>
    </recommendedName>
</protein>
<dbReference type="OrthoDB" id="5289858at2"/>
<feature type="region of interest" description="Disordered" evidence="1">
    <location>
        <begin position="21"/>
        <end position="82"/>
    </location>
</feature>
<proteinExistence type="predicted"/>
<sequence>MNIAWRVLICSGCLLMSACGGGGGGGSSSPTQAPIPLPTAVPTLAPGVSPTPQPPTTPTPGPVPTASPTSVPTPVPAPTPIPIPTPVPSNTANTQALVVDGTFNTINRLYTSVTVCKPGTASCQTIDHVVVDTGSSGLRLLSSALTLAGVPQLTSANGAPVTVCQQFVTSYTYGSARKLDIRMAGELAGNQTVQLMSDPAYATVPSTCAQGGSNSGTVAALGGNGILGVANSPYDCGSLCANTAYPATYYQCPSGASSCTATSMALASQLQNPVFAFATDNNGLILKLDAPPYAGASSIGGQLVFGLDTQANNASSAATQLVRVSEGTGFFTTVYGGSSYVRSFFDTGSQEYYFRDGSLPVDGNGEYAPSAGVLNTSATNVGGDNRAWPTPFSVANWSTLNSSSFVYGNIGAPISFASGAFDWGLPFFLGKRVWYGFEQRSSLQGNGPWVGY</sequence>
<dbReference type="InterPro" id="IPR021847">
    <property type="entry name" value="DUF3443"/>
</dbReference>
<feature type="signal peptide" evidence="2">
    <location>
        <begin position="1"/>
        <end position="22"/>
    </location>
</feature>
<evidence type="ECO:0008006" key="5">
    <source>
        <dbReference type="Google" id="ProtNLM"/>
    </source>
</evidence>
<gene>
    <name evidence="3" type="ORF">SAMN02745857_03179</name>
</gene>
<reference evidence="3 4" key="1">
    <citation type="submission" date="2017-04" db="EMBL/GenBank/DDBJ databases">
        <authorList>
            <person name="Afonso C.L."/>
            <person name="Miller P.J."/>
            <person name="Scott M.A."/>
            <person name="Spackman E."/>
            <person name="Goraichik I."/>
            <person name="Dimitrov K.M."/>
            <person name="Suarez D.L."/>
            <person name="Swayne D.E."/>
        </authorList>
    </citation>
    <scope>NUCLEOTIDE SEQUENCE [LARGE SCALE GENOMIC DNA]</scope>
    <source>
        <strain evidence="3 4">DSM 23236</strain>
    </source>
</reference>
<keyword evidence="2" id="KW-0732">Signal</keyword>
<dbReference type="Pfam" id="PF11925">
    <property type="entry name" value="DUF3443"/>
    <property type="match status" value="1"/>
</dbReference>
<feature type="chain" id="PRO_5010709682" description="DUF3443 domain-containing protein" evidence="2">
    <location>
        <begin position="23"/>
        <end position="452"/>
    </location>
</feature>
<organism evidence="3 4">
    <name type="scientific">Andreprevotia lacus DSM 23236</name>
    <dbReference type="NCBI Taxonomy" id="1121001"/>
    <lineage>
        <taxon>Bacteria</taxon>
        <taxon>Pseudomonadati</taxon>
        <taxon>Pseudomonadota</taxon>
        <taxon>Betaproteobacteria</taxon>
        <taxon>Neisseriales</taxon>
        <taxon>Chitinibacteraceae</taxon>
        <taxon>Andreprevotia</taxon>
    </lineage>
</organism>
<dbReference type="PROSITE" id="PS51257">
    <property type="entry name" value="PROKAR_LIPOPROTEIN"/>
    <property type="match status" value="1"/>
</dbReference>
<feature type="compositionally biased region" description="Pro residues" evidence="1">
    <location>
        <begin position="49"/>
        <end position="82"/>
    </location>
</feature>
<dbReference type="EMBL" id="FWXD01000021">
    <property type="protein sequence ID" value="SMC28245.1"/>
    <property type="molecule type" value="Genomic_DNA"/>
</dbReference>
<accession>A0A1W1XWK7</accession>
<dbReference type="STRING" id="1121001.SAMN02745857_03179"/>
<name>A0A1W1XWK7_9NEIS</name>
<evidence type="ECO:0000313" key="4">
    <source>
        <dbReference type="Proteomes" id="UP000192761"/>
    </source>
</evidence>
<keyword evidence="4" id="KW-1185">Reference proteome</keyword>
<evidence type="ECO:0000313" key="3">
    <source>
        <dbReference type="EMBL" id="SMC28245.1"/>
    </source>
</evidence>
<dbReference type="AlphaFoldDB" id="A0A1W1XWK7"/>
<dbReference type="Proteomes" id="UP000192761">
    <property type="component" value="Unassembled WGS sequence"/>
</dbReference>